<evidence type="ECO:0000313" key="3">
    <source>
        <dbReference type="Proteomes" id="UP000193067"/>
    </source>
</evidence>
<proteinExistence type="predicted"/>
<dbReference type="EMBL" id="KZ084107">
    <property type="protein sequence ID" value="OSD02137.1"/>
    <property type="molecule type" value="Genomic_DNA"/>
</dbReference>
<name>A0A1Y2ILX8_TRAC3</name>
<dbReference type="AlphaFoldDB" id="A0A1Y2ILX8"/>
<feature type="region of interest" description="Disordered" evidence="1">
    <location>
        <begin position="289"/>
        <end position="351"/>
    </location>
</feature>
<organism evidence="2 3">
    <name type="scientific">Trametes coccinea (strain BRFM310)</name>
    <name type="common">Pycnoporus coccineus</name>
    <dbReference type="NCBI Taxonomy" id="1353009"/>
    <lineage>
        <taxon>Eukaryota</taxon>
        <taxon>Fungi</taxon>
        <taxon>Dikarya</taxon>
        <taxon>Basidiomycota</taxon>
        <taxon>Agaricomycotina</taxon>
        <taxon>Agaricomycetes</taxon>
        <taxon>Polyporales</taxon>
        <taxon>Polyporaceae</taxon>
        <taxon>Trametes</taxon>
    </lineage>
</organism>
<accession>A0A1Y2ILX8</accession>
<sequence>MTLDISASLSLSDLGEPLSMPRTSLRTPSSHIYSIFPLPGASCPQALLSRLGASRSVRVSSWIHWTPQPCCLSLPTHPSSALLATPSSTSQPSSFRWRRSRSTTLGIPFVSLSAAWLTAIHASDILPCTLHLSLISSIRYLASLVLPQFKLRPTQRNTLRMIRPRLKSVASATDGVRSWPFCHLRAAPWTWSKSSNLPTAHPDSPVDASRVCTHCDVLAYSYPTPAPPVGQGHASNLELGPARVHACRPREKTRCTPDSSPVHGRQGGVSGCSSLDDGYAAYEGAAALHNPSRDGLGTEQHARARAGSVGETRSDAAFPLGKGQGGSVQGSPSTVTARSAEGLQRPGGVAF</sequence>
<dbReference type="Proteomes" id="UP000193067">
    <property type="component" value="Unassembled WGS sequence"/>
</dbReference>
<reference evidence="2 3" key="1">
    <citation type="journal article" date="2015" name="Biotechnol. Biofuels">
        <title>Enhanced degradation of softwood versus hardwood by the white-rot fungus Pycnoporus coccineus.</title>
        <authorList>
            <person name="Couturier M."/>
            <person name="Navarro D."/>
            <person name="Chevret D."/>
            <person name="Henrissat B."/>
            <person name="Piumi F."/>
            <person name="Ruiz-Duenas F.J."/>
            <person name="Martinez A.T."/>
            <person name="Grigoriev I.V."/>
            <person name="Riley R."/>
            <person name="Lipzen A."/>
            <person name="Berrin J.G."/>
            <person name="Master E.R."/>
            <person name="Rosso M.N."/>
        </authorList>
    </citation>
    <scope>NUCLEOTIDE SEQUENCE [LARGE SCALE GENOMIC DNA]</scope>
    <source>
        <strain evidence="2 3">BRFM310</strain>
    </source>
</reference>
<protein>
    <submittedName>
        <fullName evidence="2">Uncharacterized protein</fullName>
    </submittedName>
</protein>
<gene>
    <name evidence="2" type="ORF">PYCCODRAFT_443604</name>
</gene>
<evidence type="ECO:0000313" key="2">
    <source>
        <dbReference type="EMBL" id="OSD02137.1"/>
    </source>
</evidence>
<keyword evidence="3" id="KW-1185">Reference proteome</keyword>
<dbReference type="OrthoDB" id="10668906at2759"/>
<evidence type="ECO:0000256" key="1">
    <source>
        <dbReference type="SAM" id="MobiDB-lite"/>
    </source>
</evidence>